<keyword evidence="3" id="KW-0596">Phosphopantetheine</keyword>
<dbReference type="InterPro" id="IPR006162">
    <property type="entry name" value="Ppantetheine_attach_site"/>
</dbReference>
<protein>
    <submittedName>
        <fullName evidence="9">Non-ribosomal peptide synthase domain TIGR01720/amino acid adenylation domain-containing protein</fullName>
    </submittedName>
    <submittedName>
        <fullName evidence="10">Non-ribosomal peptide synthetase</fullName>
    </submittedName>
</protein>
<evidence type="ECO:0000313" key="10">
    <source>
        <dbReference type="EMBL" id="TWS01685.1"/>
    </source>
</evidence>
<dbReference type="InterPro" id="IPR040097">
    <property type="entry name" value="FAAL/FAAC"/>
</dbReference>
<dbReference type="Gene3D" id="3.40.50.980">
    <property type="match status" value="6"/>
</dbReference>
<evidence type="ECO:0000256" key="4">
    <source>
        <dbReference type="ARBA" id="ARBA00022553"/>
    </source>
</evidence>
<dbReference type="InterPro" id="IPR042099">
    <property type="entry name" value="ANL_N_sf"/>
</dbReference>
<evidence type="ECO:0000313" key="9">
    <source>
        <dbReference type="EMBL" id="SDE59381.1"/>
    </source>
</evidence>
<dbReference type="FunFam" id="3.40.50.980:FF:000001">
    <property type="entry name" value="Non-ribosomal peptide synthetase"/>
    <property type="match status" value="3"/>
</dbReference>
<dbReference type="FunFam" id="3.30.559.30:FF:000001">
    <property type="entry name" value="Non-ribosomal peptide synthetase"/>
    <property type="match status" value="1"/>
</dbReference>
<reference evidence="9 11" key="1">
    <citation type="submission" date="2016-10" db="EMBL/GenBank/DDBJ databases">
        <authorList>
            <person name="Varghese N."/>
            <person name="Submissions S."/>
        </authorList>
    </citation>
    <scope>NUCLEOTIDE SEQUENCE [LARGE SCALE GENOMIC DNA]</scope>
    <source>
        <strain evidence="9 11">DSM 17835</strain>
    </source>
</reference>
<dbReference type="Gene3D" id="2.30.38.10">
    <property type="entry name" value="Luciferase, Domain 3"/>
    <property type="match status" value="3"/>
</dbReference>
<evidence type="ECO:0000256" key="6">
    <source>
        <dbReference type="ARBA" id="ARBA00022832"/>
    </source>
</evidence>
<dbReference type="EMBL" id="LT629689">
    <property type="protein sequence ID" value="SDE59381.1"/>
    <property type="molecule type" value="Genomic_DNA"/>
</dbReference>
<dbReference type="InterPro" id="IPR010071">
    <property type="entry name" value="AA_adenyl_dom"/>
</dbReference>
<accession>A0A5C5Q7K1</accession>
<dbReference type="FunFam" id="3.30.559.10:FF:000012">
    <property type="entry name" value="Non-ribosomal peptide synthetase"/>
    <property type="match status" value="3"/>
</dbReference>
<evidence type="ECO:0000256" key="2">
    <source>
        <dbReference type="ARBA" id="ARBA00006432"/>
    </source>
</evidence>
<keyword evidence="7" id="KW-0443">Lipid metabolism</keyword>
<dbReference type="GO" id="GO:0043041">
    <property type="term" value="P:amino acid activation for nonribosomal peptide biosynthetic process"/>
    <property type="evidence" value="ECO:0007669"/>
    <property type="project" value="UniProtKB-ARBA"/>
</dbReference>
<dbReference type="InterPro" id="IPR029058">
    <property type="entry name" value="AB_hydrolase_fold"/>
</dbReference>
<dbReference type="InterPro" id="IPR025110">
    <property type="entry name" value="AMP-bd_C"/>
</dbReference>
<dbReference type="SMART" id="SM00823">
    <property type="entry name" value="PKS_PP"/>
    <property type="match status" value="4"/>
</dbReference>
<dbReference type="OrthoDB" id="9757559at2"/>
<dbReference type="RefSeq" id="WP_010566385.1">
    <property type="nucleotide sequence ID" value="NZ_LT629689.1"/>
</dbReference>
<dbReference type="SUPFAM" id="SSF47336">
    <property type="entry name" value="ACP-like"/>
    <property type="match status" value="4"/>
</dbReference>
<dbReference type="InterPro" id="IPR023213">
    <property type="entry name" value="CAT-like_dom_sf"/>
</dbReference>
<dbReference type="Gene3D" id="3.40.50.12780">
    <property type="entry name" value="N-terminal domain of ligase-like"/>
    <property type="match status" value="1"/>
</dbReference>
<evidence type="ECO:0000313" key="11">
    <source>
        <dbReference type="Proteomes" id="UP000182858"/>
    </source>
</evidence>
<dbReference type="PANTHER" id="PTHR45398:SF1">
    <property type="entry name" value="ENZYME, PUTATIVE (JCVI)-RELATED"/>
    <property type="match status" value="1"/>
</dbReference>
<evidence type="ECO:0000256" key="5">
    <source>
        <dbReference type="ARBA" id="ARBA00022598"/>
    </source>
</evidence>
<dbReference type="InterPro" id="IPR045851">
    <property type="entry name" value="AMP-bd_C_sf"/>
</dbReference>
<dbReference type="GO" id="GO:0006631">
    <property type="term" value="P:fatty acid metabolic process"/>
    <property type="evidence" value="ECO:0007669"/>
    <property type="project" value="UniProtKB-KW"/>
</dbReference>
<dbReference type="Gene3D" id="3.30.559.10">
    <property type="entry name" value="Chloramphenicol acetyltransferase-like domain"/>
    <property type="match status" value="4"/>
</dbReference>
<keyword evidence="5" id="KW-0436">Ligase</keyword>
<dbReference type="CDD" id="cd17649">
    <property type="entry name" value="A_NRPS_PvdJ-like"/>
    <property type="match status" value="1"/>
</dbReference>
<feature type="domain" description="Carrier" evidence="8">
    <location>
        <begin position="2680"/>
        <end position="2754"/>
    </location>
</feature>
<dbReference type="CDD" id="cd05931">
    <property type="entry name" value="FAAL"/>
    <property type="match status" value="1"/>
</dbReference>
<dbReference type="Gene3D" id="3.30.300.30">
    <property type="match status" value="4"/>
</dbReference>
<dbReference type="Proteomes" id="UP000182858">
    <property type="component" value="Chromosome I"/>
</dbReference>
<reference evidence="10 12" key="2">
    <citation type="submission" date="2019-06" db="EMBL/GenBank/DDBJ databases">
        <title>Pseudomonas bimorpha sp. nov. isolated from bovine raw milk and skim milk concentrate.</title>
        <authorList>
            <person name="Hofmann K."/>
            <person name="Huptas C."/>
            <person name="Doll E."/>
            <person name="Scherer S."/>
            <person name="Wenning M."/>
        </authorList>
    </citation>
    <scope>NUCLEOTIDE SEQUENCE [LARGE SCALE GENOMIC DNA]</scope>
    <source>
        <strain evidence="10 12">DSM 17835</strain>
    </source>
</reference>
<dbReference type="InterPro" id="IPR020806">
    <property type="entry name" value="PKS_PP-bd"/>
</dbReference>
<dbReference type="CDD" id="cd19534">
    <property type="entry name" value="E_NRPS"/>
    <property type="match status" value="1"/>
</dbReference>
<dbReference type="PANTHER" id="PTHR45398">
    <property type="match status" value="1"/>
</dbReference>
<dbReference type="Gene3D" id="3.40.50.1820">
    <property type="entry name" value="alpha/beta hydrolase"/>
    <property type="match status" value="1"/>
</dbReference>
<dbReference type="Gene3D" id="3.30.559.30">
    <property type="entry name" value="Nonribosomal peptide synthetase, condensation domain"/>
    <property type="match status" value="4"/>
</dbReference>
<dbReference type="GO" id="GO:0044550">
    <property type="term" value="P:secondary metabolite biosynthetic process"/>
    <property type="evidence" value="ECO:0007669"/>
    <property type="project" value="UniProtKB-ARBA"/>
</dbReference>
<keyword evidence="4" id="KW-0597">Phosphoprotein</keyword>
<dbReference type="FunFam" id="3.40.50.12780:FF:000012">
    <property type="entry name" value="Non-ribosomal peptide synthetase"/>
    <property type="match status" value="2"/>
</dbReference>
<dbReference type="InterPro" id="IPR000873">
    <property type="entry name" value="AMP-dep_synth/lig_dom"/>
</dbReference>
<dbReference type="PROSITE" id="PS00455">
    <property type="entry name" value="AMP_BINDING"/>
    <property type="match status" value="3"/>
</dbReference>
<proteinExistence type="inferred from homology"/>
<organism evidence="10 12">
    <name type="scientific">Pseudomonas extremaustralis</name>
    <dbReference type="NCBI Taxonomy" id="359110"/>
    <lineage>
        <taxon>Bacteria</taxon>
        <taxon>Pseudomonadati</taxon>
        <taxon>Pseudomonadota</taxon>
        <taxon>Gammaproteobacteria</taxon>
        <taxon>Pseudomonadales</taxon>
        <taxon>Pseudomonadaceae</taxon>
        <taxon>Pseudomonas</taxon>
    </lineage>
</organism>
<dbReference type="Pfam" id="PF00501">
    <property type="entry name" value="AMP-binding"/>
    <property type="match status" value="4"/>
</dbReference>
<dbReference type="FunFam" id="2.30.38.10:FF:000001">
    <property type="entry name" value="Non-ribosomal peptide synthetase PvdI"/>
    <property type="match status" value="3"/>
</dbReference>
<dbReference type="PROSITE" id="PS00012">
    <property type="entry name" value="PHOSPHOPANTETHEINE"/>
    <property type="match status" value="3"/>
</dbReference>
<feature type="domain" description="Carrier" evidence="8">
    <location>
        <begin position="575"/>
        <end position="650"/>
    </location>
</feature>
<evidence type="ECO:0000256" key="1">
    <source>
        <dbReference type="ARBA" id="ARBA00001957"/>
    </source>
</evidence>
<dbReference type="InterPro" id="IPR009081">
    <property type="entry name" value="PP-bd_ACP"/>
</dbReference>
<dbReference type="Pfam" id="PF00668">
    <property type="entry name" value="Condensation"/>
    <property type="match status" value="4"/>
</dbReference>
<comment type="similarity">
    <text evidence="2">Belongs to the ATP-dependent AMP-binding enzyme family.</text>
</comment>
<dbReference type="NCBIfam" id="TIGR01720">
    <property type="entry name" value="NRPS-para261"/>
    <property type="match status" value="1"/>
</dbReference>
<dbReference type="GO" id="GO:0008610">
    <property type="term" value="P:lipid biosynthetic process"/>
    <property type="evidence" value="ECO:0007669"/>
    <property type="project" value="InterPro"/>
</dbReference>
<dbReference type="GeneID" id="78551857"/>
<dbReference type="InterPro" id="IPR010060">
    <property type="entry name" value="NRPS_synth"/>
</dbReference>
<dbReference type="Gene3D" id="1.10.1200.10">
    <property type="entry name" value="ACP-like"/>
    <property type="match status" value="3"/>
</dbReference>
<dbReference type="InterPro" id="IPR001242">
    <property type="entry name" value="Condensation_dom"/>
</dbReference>
<dbReference type="InterPro" id="IPR036736">
    <property type="entry name" value="ACP-like_sf"/>
</dbReference>
<dbReference type="Proteomes" id="UP000317951">
    <property type="component" value="Unassembled WGS sequence"/>
</dbReference>
<dbReference type="Pfam" id="PF13193">
    <property type="entry name" value="AMP-binding_C"/>
    <property type="match status" value="2"/>
</dbReference>
<dbReference type="CDD" id="cd19543">
    <property type="entry name" value="DCL_NRPS"/>
    <property type="match status" value="1"/>
</dbReference>
<dbReference type="GO" id="GO:0031177">
    <property type="term" value="F:phosphopantetheine binding"/>
    <property type="evidence" value="ECO:0007669"/>
    <property type="project" value="InterPro"/>
</dbReference>
<dbReference type="EMBL" id="VFET01000025">
    <property type="protein sequence ID" value="TWS01685.1"/>
    <property type="molecule type" value="Genomic_DNA"/>
</dbReference>
<keyword evidence="6" id="KW-0276">Fatty acid metabolism</keyword>
<dbReference type="NCBIfam" id="NF003417">
    <property type="entry name" value="PRK04813.1"/>
    <property type="match status" value="5"/>
</dbReference>
<dbReference type="CDD" id="cd05930">
    <property type="entry name" value="A_NRPS"/>
    <property type="match status" value="1"/>
</dbReference>
<dbReference type="FunFam" id="1.10.1200.10:FF:000005">
    <property type="entry name" value="Nonribosomal peptide synthetase 1"/>
    <property type="match status" value="4"/>
</dbReference>
<sequence length="4298" mass="475884">MMDAFELPRTLVQSLQRRAAQTPDQVALRFLAESAEQSVVLTYRDLDLRARTLAAALQARAALGDRAVLLFPSGPDYVAAFFGCLYAGIIAVPAYPPESTRRHHQARLLSIISDAEPCLLLTVASLGDDLAQLDNAPPVLSVDTLDAHIANAWIAPDLQPDDIAFLQYTSGSTALPKGVQVSHGNLVANEVLIRRGFGIDLNPDDVIVSWLPLYHDMGLIGGLLQPIFSGVPCVLMSPAYFLGRPLRWLEALSEYGGTISGGPDFAYRLCSERVSDSALERLDLSRWRVAYSGSEPIRLDTLERFAEKFAPCGFTPSNFFASYGLAEATLFVAGGRRGHGIPALRVDAQALVANRAEPGQGPAIMSCGTHQPDHAVLIADPQTLCELADNCVGELWASGPSIAHGYWRNPEATASAFVQHAGRTWLRTGDLGFIRDGEVYITGRLKDLLIVRGHNLYPQDIEQTIEREVEVVRKGRVAAFAVNDQGQEGIGIAAEISRSVQKILPSEALIKAIRQAVAEAYQEAPSVVVLLNPGALPKTSSGKVQRGACAIRQADGSLDSYAQFPDLHASASEAGLVSELQQRIAAIWCEQLQVATVAADDHFFLLGGNSISATQVVARLRESLGLELNLRLLFEAPTLEGFAASVAQWQRDGGVAQGAIHSVSRYEDLPQSLAQNRLWITWQLDPHSSAYTIPGALRLRGELDEDAVRASFQHLIQRHDALRTRFYERDGRAFQRVEASVEFDLHVIDLSDLPTAEREARAQQIRDDAARTRFDLENGPLLWVTLVRLDDDDHQLLVTLHHIIADGWSLTLLIDEFSRLYAAAVQGQTLALPPLVLQYADYANWQRQWLAEGEGERQLAYWKTQLGDEHPPLSLATDHPRSAQQRHSASRHTVRLDAGLSAALRQTAQAHEATTFMLLLAAFQTLLYRYSGQRDIRIGVPNANRPRQETHGLVGFFINTQVLRAELDGRLPFNQLLAATRQAALGAQAHQDLPFEQLLEAFPHAREQGLFQVMFNHQQRDLGALRRLPGLLADELAWHSREAKFDLQLHSEEDRNGRLSLSFDYADELFDGATVQRLAEHFVTLLHAVCAQPQGALDDLQLMQHDEQQAWTHAPCAPARQWLPELLNQQTSERTALLWEGGSLTFAQLHTQANRLAHYLRDKGVGPDVCVAIAAERSPQLLIGLLAIIKAGGAYVPLDPDYPAERLAYMLKDSGVHLLLTQTALLDRVPSADGVGVIAMDSLHLDSWPTQPPGLHLEGDNLAYVIYTSGSTGQPKGVGNTHAALAERLQWMQATYRLNDTDVLMQKAPISFDVSVWECFWPLISGCRLVLAGPGEHRDPQRIAQLVQTHGVTTLHFVPPLLQLFIDEPLAAECTSLRRLFCGGEALPTELRNRVLAQLPAVQLHNRYGPTETAINVTHWHCSTSDGERSPIGRPLGNVICRVLDGQLNPVPLGVPGELCIGGIGLARGYLGRAGLTAERFVADPLGEPGARLYRSGDRARWSADGVLEYLGRLDQQVKLRGFRVEPEEIEARMLALDGVAQAVVLVRDGQLIGYYTGHAALDEQAMKTALAAALPEYMVPACLMRLDAMPLSPSGKLDRRALPEPVWQTRAHVEPQTPLQQHIAAIWREVLGLSRIGLHDDFFALGGHSLLATQIISRTRQACDVELPLRTLFDASELGAFAEQVRLIQAAGQRNQQTAIAKVDRRQKVPLSYSQQRMWFLWQMEPDSPAYNVGGMARLHGVLDVGRFEAALQALIMRHETLRTTFPSIDGVAWQQVSPQTHLRMGWQDFSALDETARQQRLQQLADVEAHTPFNLETGPLLRASLIKAGEQEHYLVLTLHHIVTEGWAMDIFARELSALYEAFIDERDSPLAPLPVQYLDYSVWQRQWLEGGERQRQLDYWTAQLGNEHPLLELPADRPRPPVQSHRGELYRFDLSDELAARVRAFNAERGLTLFMTMTATLAVLLYRYSGQTDLRIGAPVANRIRPESEGLIGAFLNTQVLRCQLNGQMKVGELFDQVRHTVIEGQSHQDLPFDHLVEALQPPRSAAYNPLFQVMCNVQRWEFQQRRPLAGMSVEYLANDARATKFDLNLEVTDLDHRLGCCLTYSTDLFDEPRIARMAEHWRNLLEGLIGSPEQPLSELPLLSAVEQRALQDSLGVEAGEHRLDQCIHTLFSRQAIEHAEAPALTFAGVTLTYAELDARANRLAWMLRERGVGPQVRVGLALPRSLEMVIGLLAILKAGGAYVPLDPEYPLERLHYMIEDSGIGLLLSDAAMFEALGPLPATVACWCLEDDLPVLGHYPTHELPFVSLAQHQAYLIYTSGSTGKPKGVVVSHGEIAMHCQAVIRRFGMRADDCELHFYSINFDAATERLLVPLLSGAQVVLRAQGQWDAEEICALIRRHRVTVLGFTPSYGSQLAQWLATQQQTLPVRMCITGGEALTGEHLQRIRAAFQPALFFNAYGPTETVVMPLASLAPQQLEEGAGSVPIGHIVGERVAYILDADLALVPQGATGELYVGGAGLAQGYHERPGMTAERFVADPFAAQGGRLYRTGDLVRQRADGLVEYLGRIDHQVKIRGFRIELGEIETRLLEHPAVREAVVLALDSPSGKQLVAYLVSDAEHGTLREALKAHLKAQLPDYMVPAHLIVLDSMPLTANGKLDRRALPSPDPEANRQAYVAPRNGLESTLAAIWCAVLNVPQVGVDDNFFELGGDSILSIQVVSRARQAGIHFSPRDLFQHQTVQTLAAMATHTEQITAEQGVLTGTSGLTPIQQWFFDTDIPNRQHWNQALLLKPLQLLEPHRLEQALLAVLAHHDALRLSFTQRDARWHAEHMAVPEGGLLMQAHVQEMQQCAALFTDTQRSLDLQHGPLLRALLVDGPQGQQRLLIAIHHLVVDGVSWRVLLEDLQNVYRQLSDGQPVSLPAKTRALRDWAARLQTYAGSESLREELHLWQQQLAGPAVPLPVDRPQGTQRHRDADTVSVRLDAERTRQLLQQAPSAYRTQVNDLLLTALARVLCRWSGHASALIQLEGHGREPLFDDIDLTRSVGWFTSAYPLRLTPQVGQGDSIKAIKEQLRGVPHKGLGYGVLRYLADDGCRQAMAALPMAEITFNYLGQFDQSFAAEALFHPLDESAGLAHDPDAPLPNELSVDSQVYGGELLLRWTFSRERHDPQTIQALADAYRAELHSLIAHCLTPDAGGLTPSDFPLARLTQSQLDALPVPASAIEDVYPLTPMQEGLLLHTLLEPGTGLYYMQDRYRIDSALDPARFAQAWHAVVARHEALRASFCWNVGEDMLQVIHTPGGTPIEYLDWSADPEAEHEPCLQALLKQEREAGFDLLNQAPFHLRLIRVDQARYWFMMSNHHILIDAWCRSLLMNDFFEIYIALGEGRAAQLAAAPRYRDYIAWLQRQNLTEARQWWQQNLRGFERTTPIPSDRPFLREHAGHSGGMLVGDCYTRLDAGDGAQLRELAQAHQLTVNTFAQAAWALVLRRLSGERDVLFGVTVAGRPVDMPQMQRTVGLFINSIALRVTLPEDDQRCSVRQWLNALLDSNMQLREYDYLPLVTIQEHSELPKGQPLFDSLFVFENAPVDVAVLDRAHSLKATSDSGRTHTNFPLTAVCYPGDALGLHLSYDQRYFDESTVQGMLGEFKRLLLALMQGFHGDMADLPLIGAQERAFLVDGCNQSEHAYPLERSYVELFEAQVQQHPQRIVARCLDQQWSYDELNRRSNGLGHALIAAGVGLDQPVALLAERSLDLLGMIVGSFKAGAGYLPLDPGLPLPRLSRIIEMSRTPLLVCTEACREQAIALLDGVDCQLLVWEDVPARGENPGLYSAPDNLAYVIYTSGSTGLPKGVMVEQRGMLNNQLSKVPYLRLSETDVIAQTASQSFDISVWQFLAAPLFGARVDIVPNAIAHDPQGLLAHVQAHGISVLESVPSLIQGMLAQERMNLDGLRWMLPTGEAMPPELAHQWLQRYPQIGLVNAYGPAECSDDVAFFRVDAASTRGTYLPIGAPTDNNLLYLLDGALELVPQGAVGELCVAGTGVGRGYVGDPLRTAPVFVPNPFGAPGERLYRTGDLARRRRDGVLEYVGRIDHQVKIRGYRIELGEIEARLHEQPQIRDAAVGVQEGVNGKHLVGYLVAADHTPPSTESLERIKQSLRAELPDYMVPLHWLWLERLPLNTNGKLDRQALPALEIGQLHSQDYMAPRNPLETTLAAIWAEVLKVERVGVQDNFFELGGHSLLATQIASRVQKTLQRDVPLRAMFECSTVAELAAYIDGLAGNEISAEKVDRLSDLMAELEGL</sequence>
<evidence type="ECO:0000256" key="7">
    <source>
        <dbReference type="ARBA" id="ARBA00023098"/>
    </source>
</evidence>
<evidence type="ECO:0000256" key="3">
    <source>
        <dbReference type="ARBA" id="ARBA00022450"/>
    </source>
</evidence>
<dbReference type="GO" id="GO:0071766">
    <property type="term" value="P:Actinobacterium-type cell wall biogenesis"/>
    <property type="evidence" value="ECO:0007669"/>
    <property type="project" value="UniProtKB-ARBA"/>
</dbReference>
<dbReference type="CDD" id="cd17646">
    <property type="entry name" value="A_NRPS_AB3403-like"/>
    <property type="match status" value="1"/>
</dbReference>
<dbReference type="FunFam" id="3.40.50.12780:FF:000013">
    <property type="entry name" value="Long-chain-fatty-acid--AMP ligase FadD32"/>
    <property type="match status" value="1"/>
</dbReference>
<name>A0A5C5Q7K1_9PSED</name>
<dbReference type="SUPFAM" id="SSF52777">
    <property type="entry name" value="CoA-dependent acyltransferases"/>
    <property type="match status" value="8"/>
</dbReference>
<dbReference type="FunFam" id="3.30.300.30:FF:000010">
    <property type="entry name" value="Enterobactin synthetase component F"/>
    <property type="match status" value="2"/>
</dbReference>
<dbReference type="Pfam" id="PF00550">
    <property type="entry name" value="PP-binding"/>
    <property type="match status" value="4"/>
</dbReference>
<keyword evidence="11" id="KW-1185">Reference proteome</keyword>
<dbReference type="SUPFAM" id="SSF56801">
    <property type="entry name" value="Acetyl-CoA synthetase-like"/>
    <property type="match status" value="4"/>
</dbReference>
<feature type="domain" description="Carrier" evidence="8">
    <location>
        <begin position="1615"/>
        <end position="1690"/>
    </location>
</feature>
<dbReference type="CDD" id="cd19531">
    <property type="entry name" value="LCL_NRPS-like"/>
    <property type="match status" value="2"/>
</dbReference>
<evidence type="ECO:0000313" key="12">
    <source>
        <dbReference type="Proteomes" id="UP000317951"/>
    </source>
</evidence>
<feature type="domain" description="Carrier" evidence="8">
    <location>
        <begin position="4201"/>
        <end position="4276"/>
    </location>
</feature>
<evidence type="ECO:0000259" key="8">
    <source>
        <dbReference type="PROSITE" id="PS50075"/>
    </source>
</evidence>
<gene>
    <name evidence="10" type="ORF">FIV36_23945</name>
    <name evidence="9" type="ORF">SAMN05216591_0307</name>
</gene>
<dbReference type="NCBIfam" id="TIGR01733">
    <property type="entry name" value="AA-adenyl-dom"/>
    <property type="match status" value="3"/>
</dbReference>
<dbReference type="FunFam" id="3.40.50.980:FF:000002">
    <property type="entry name" value="Enterobactin synthetase component F"/>
    <property type="match status" value="1"/>
</dbReference>
<dbReference type="NCBIfam" id="NF004282">
    <property type="entry name" value="PRK05691.1"/>
    <property type="match status" value="1"/>
</dbReference>
<comment type="cofactor">
    <cofactor evidence="1">
        <name>pantetheine 4'-phosphate</name>
        <dbReference type="ChEBI" id="CHEBI:47942"/>
    </cofactor>
</comment>
<dbReference type="GO" id="GO:0016874">
    <property type="term" value="F:ligase activity"/>
    <property type="evidence" value="ECO:0007669"/>
    <property type="project" value="UniProtKB-KW"/>
</dbReference>
<dbReference type="InterPro" id="IPR020845">
    <property type="entry name" value="AMP-binding_CS"/>
</dbReference>
<dbReference type="PROSITE" id="PS50075">
    <property type="entry name" value="CARRIER"/>
    <property type="match status" value="4"/>
</dbReference>